<reference evidence="1 4" key="2">
    <citation type="submission" date="2017-08" db="EMBL/GenBank/DDBJ databases">
        <title>The complete genome sequence of moderately halophilic actinomycete Actinopolyspora erythraea YIM 90600, the producer of novel erythromycin, novel actinopolysporins A-C and tubercidin.</title>
        <authorList>
            <person name="Yin M."/>
            <person name="Tang S."/>
        </authorList>
    </citation>
    <scope>NUCLEOTIDE SEQUENCE [LARGE SCALE GENOMIC DNA]</scope>
    <source>
        <strain evidence="1 4">YIM 90600</strain>
    </source>
</reference>
<gene>
    <name evidence="1" type="ORF">CDG81_11640</name>
    <name evidence="2" type="ORF">IL38_11720</name>
</gene>
<sequence>MVEPTASAHVDVTASPEAVYRMLTDLDVLAEVSEELESCAWLDASSPRPGVRFRGFNRNGDKSWSTVATIRAAESGRRFAFDVDDGDTPVSHWSYELVPTDAGCRVVESTWDRRPSWYTPVSAETTGESDREGANQRNIEHTLRALKKLVERD</sequence>
<dbReference type="HOGENOM" id="CLU_106514_2_0_11"/>
<dbReference type="eggNOG" id="COG3832">
    <property type="taxonomic scope" value="Bacteria"/>
</dbReference>
<evidence type="ECO:0000313" key="1">
    <source>
        <dbReference type="EMBL" id="ASU78822.1"/>
    </source>
</evidence>
<dbReference type="EMBL" id="CP022752">
    <property type="protein sequence ID" value="ASU78822.1"/>
    <property type="molecule type" value="Genomic_DNA"/>
</dbReference>
<evidence type="ECO:0000313" key="4">
    <source>
        <dbReference type="Proteomes" id="UP000215043"/>
    </source>
</evidence>
<dbReference type="Proteomes" id="UP000029737">
    <property type="component" value="Unassembled WGS sequence"/>
</dbReference>
<proteinExistence type="predicted"/>
<dbReference type="RefSeq" id="WP_043573324.1">
    <property type="nucleotide sequence ID" value="NZ_CP022752.1"/>
</dbReference>
<dbReference type="KEGG" id="aey:CDG81_11640"/>
<dbReference type="EMBL" id="JPMV01000019">
    <property type="protein sequence ID" value="KGI81339.1"/>
    <property type="molecule type" value="Genomic_DNA"/>
</dbReference>
<reference evidence="2 3" key="1">
    <citation type="journal article" date="2014" name="PLoS ONE">
        <title>Identification and Characterization of a New Erythromycin Biosynthetic Gene Cluster in Actinopolyspora erythraea YIM90600, a Novel Erythronolide-Producing Halophilic Actinomycete Isolated from Salt Field.</title>
        <authorList>
            <person name="Chen D."/>
            <person name="Feng J."/>
            <person name="Huang L."/>
            <person name="Zhang Q."/>
            <person name="Wu J."/>
            <person name="Zhu X."/>
            <person name="Duan Y."/>
            <person name="Xu Z."/>
        </authorList>
    </citation>
    <scope>NUCLEOTIDE SEQUENCE [LARGE SCALE GENOMIC DNA]</scope>
    <source>
        <strain evidence="2 3">YIM90600</strain>
    </source>
</reference>
<evidence type="ECO:0000313" key="3">
    <source>
        <dbReference type="Proteomes" id="UP000029737"/>
    </source>
</evidence>
<dbReference type="SUPFAM" id="SSF55961">
    <property type="entry name" value="Bet v1-like"/>
    <property type="match status" value="1"/>
</dbReference>
<dbReference type="InterPro" id="IPR019587">
    <property type="entry name" value="Polyketide_cyclase/dehydratase"/>
</dbReference>
<name>A0A099D5N4_9ACTN</name>
<dbReference type="Gene3D" id="3.30.530.20">
    <property type="match status" value="1"/>
</dbReference>
<organism evidence="1 4">
    <name type="scientific">Actinopolyspora erythraea</name>
    <dbReference type="NCBI Taxonomy" id="414996"/>
    <lineage>
        <taxon>Bacteria</taxon>
        <taxon>Bacillati</taxon>
        <taxon>Actinomycetota</taxon>
        <taxon>Actinomycetes</taxon>
        <taxon>Actinopolysporales</taxon>
        <taxon>Actinopolysporaceae</taxon>
        <taxon>Actinopolyspora</taxon>
    </lineage>
</organism>
<keyword evidence="3" id="KW-1185">Reference proteome</keyword>
<dbReference type="OrthoDB" id="4618973at2"/>
<dbReference type="Proteomes" id="UP000215043">
    <property type="component" value="Chromosome"/>
</dbReference>
<dbReference type="Pfam" id="PF10604">
    <property type="entry name" value="Polyketide_cyc2"/>
    <property type="match status" value="1"/>
</dbReference>
<dbReference type="AlphaFoldDB" id="A0A099D5N4"/>
<evidence type="ECO:0000313" key="2">
    <source>
        <dbReference type="EMBL" id="KGI81339.1"/>
    </source>
</evidence>
<dbReference type="InterPro" id="IPR023393">
    <property type="entry name" value="START-like_dom_sf"/>
</dbReference>
<protein>
    <submittedName>
        <fullName evidence="1">SRPBCC family protein</fullName>
    </submittedName>
</protein>
<accession>A0A099D5N4</accession>
<dbReference type="CDD" id="cd07812">
    <property type="entry name" value="SRPBCC"/>
    <property type="match status" value="1"/>
</dbReference>